<keyword evidence="12 15" id="KW-0040">ANK repeat</keyword>
<evidence type="ECO:0000256" key="5">
    <source>
        <dbReference type="ARBA" id="ARBA00022525"/>
    </source>
</evidence>
<dbReference type="InterPro" id="IPR011990">
    <property type="entry name" value="TPR-like_helical_dom_sf"/>
</dbReference>
<dbReference type="Gene3D" id="1.25.40.10">
    <property type="entry name" value="Tetratricopeptide repeat domain"/>
    <property type="match status" value="2"/>
</dbReference>
<dbReference type="GO" id="GO:0044231">
    <property type="term" value="C:host cell presynaptic membrane"/>
    <property type="evidence" value="ECO:0007669"/>
    <property type="project" value="UniProtKB-KW"/>
</dbReference>
<proteinExistence type="inferred from homology"/>
<evidence type="ECO:0000256" key="6">
    <source>
        <dbReference type="ARBA" id="ARBA00022537"/>
    </source>
</evidence>
<evidence type="ECO:0000256" key="2">
    <source>
        <dbReference type="ARBA" id="ARBA00004613"/>
    </source>
</evidence>
<comment type="pathway">
    <text evidence="3">Protein modification; protein ubiquitination.</text>
</comment>
<evidence type="ECO:0000256" key="15">
    <source>
        <dbReference type="PROSITE-ProRule" id="PRU00023"/>
    </source>
</evidence>
<evidence type="ECO:0000256" key="3">
    <source>
        <dbReference type="ARBA" id="ARBA00004906"/>
    </source>
</evidence>
<evidence type="ECO:0000256" key="4">
    <source>
        <dbReference type="ARBA" id="ARBA00022483"/>
    </source>
</evidence>
<organism evidence="16 17">
    <name type="scientific">Nephila pilipes</name>
    <name type="common">Giant wood spider</name>
    <name type="synonym">Nephila maculata</name>
    <dbReference type="NCBI Taxonomy" id="299642"/>
    <lineage>
        <taxon>Eukaryota</taxon>
        <taxon>Metazoa</taxon>
        <taxon>Ecdysozoa</taxon>
        <taxon>Arthropoda</taxon>
        <taxon>Chelicerata</taxon>
        <taxon>Arachnida</taxon>
        <taxon>Araneae</taxon>
        <taxon>Araneomorphae</taxon>
        <taxon>Entelegynae</taxon>
        <taxon>Araneoidea</taxon>
        <taxon>Nephilidae</taxon>
        <taxon>Nephila</taxon>
    </lineage>
</organism>
<keyword evidence="17" id="KW-1185">Reference proteome</keyword>
<evidence type="ECO:0000256" key="13">
    <source>
        <dbReference type="ARBA" id="ARBA00023298"/>
    </source>
</evidence>
<evidence type="ECO:0000256" key="7">
    <source>
        <dbReference type="ARBA" id="ARBA00022656"/>
    </source>
</evidence>
<keyword evidence="9" id="KW-0677">Repeat</keyword>
<keyword evidence="6" id="KW-1052">Target cell membrane</keyword>
<dbReference type="GO" id="GO:0005576">
    <property type="term" value="C:extracellular region"/>
    <property type="evidence" value="ECO:0007669"/>
    <property type="project" value="UniProtKB-SubCell"/>
</dbReference>
<dbReference type="EMBL" id="BMAW01046075">
    <property type="protein sequence ID" value="GFS53380.1"/>
    <property type="molecule type" value="Genomic_DNA"/>
</dbReference>
<keyword evidence="5" id="KW-0964">Secreted</keyword>
<evidence type="ECO:0000313" key="16">
    <source>
        <dbReference type="EMBL" id="GFS53380.1"/>
    </source>
</evidence>
<dbReference type="PANTHER" id="PTHR24173:SF74">
    <property type="entry name" value="ANKYRIN REPEAT DOMAIN-CONTAINING PROTEIN 16"/>
    <property type="match status" value="1"/>
</dbReference>
<dbReference type="OrthoDB" id="6426572at2759"/>
<protein>
    <submittedName>
        <fullName evidence="16">Ankyrin-2</fullName>
    </submittedName>
</protein>
<comment type="similarity">
    <text evidence="14">Belongs to the fem-1 family.</text>
</comment>
<dbReference type="GO" id="GO:0006887">
    <property type="term" value="P:exocytosis"/>
    <property type="evidence" value="ECO:0007669"/>
    <property type="project" value="UniProtKB-KW"/>
</dbReference>
<evidence type="ECO:0000256" key="14">
    <source>
        <dbReference type="ARBA" id="ARBA00038500"/>
    </source>
</evidence>
<dbReference type="GO" id="GO:0090729">
    <property type="term" value="F:toxin activity"/>
    <property type="evidence" value="ECO:0007669"/>
    <property type="project" value="UniProtKB-KW"/>
</dbReference>
<sequence>MEETIRKAMAEVEVEENGSEALDILHISAYLATAKDIHEGMFSCLFLNSENVSSATRLLQKSHLIESHDRESMFRMKKSTQSIIIDSLRRRESEKEVLQNAISAIRFLLNENTISSNSLDHSMSVLSYVSDYEDLINLSIELPNLVVIHLKKQLRLNEAEAFGQKALKVLKKVVGEGHEVTLALETNLIASSLMNGKHTENIDSLKLLYEKDLKYSRKEDRMHTAALLVAEQSELCRFDEALPLFQTLIAGKKVSETTDRSLLTTFQDYAIVLSKMGRHSEANDILEDVFKQRQKVWDSDNSEILQTRLCWSLVLREQKKYSQALYQLNDALQEGLKYSGNFDPVVLRIRREIGIIRLLTGETVKALQIFKDVESKLKQIFNEFHEDILCIQTNIATALGILKNYDKAFSIYKDIHQKYKNHIGASHCETLNMKLNIKRILVKKKKISEALEIIKEALEESLDIFGPNHHSTKQIKTEIYILKLLQTAPIEILHSISEEGDSGDFLSFTETSTNVNEKPHGERTPFDLAALYGHVRDAECLLGRGALHSVEERTGETPVLLTSNEEVRDYLPSDENLFEDVKNGKSEKVAQHLLVCGKLLDARDKEGFSLLHWAVNGRHVSVVKQLIKAGIDVNCVSRKKGNTSLHIASSKGYTEIAEILLQSAPELINARTTVEGNAALHVAAANGHLDLVLCLLKYGASFDICNKKGETPASLSNVQPVRDLLNTTRELFRKAEKGNLEIVASLRKLKPAEFKAVALARNGQNRTLLQVAAANKHRNITEKMIEMLRE</sequence>
<evidence type="ECO:0000256" key="10">
    <source>
        <dbReference type="ARBA" id="ARBA00022786"/>
    </source>
</evidence>
<dbReference type="InterPro" id="IPR002110">
    <property type="entry name" value="Ankyrin_rpt"/>
</dbReference>
<evidence type="ECO:0000256" key="9">
    <source>
        <dbReference type="ARBA" id="ARBA00022737"/>
    </source>
</evidence>
<comment type="caution">
    <text evidence="16">The sequence shown here is derived from an EMBL/GenBank/DDBJ whole genome shotgun (WGS) entry which is preliminary data.</text>
</comment>
<dbReference type="AlphaFoldDB" id="A0A8X6INC9"/>
<reference evidence="16" key="1">
    <citation type="submission" date="2020-08" db="EMBL/GenBank/DDBJ databases">
        <title>Multicomponent nature underlies the extraordinary mechanical properties of spider dragline silk.</title>
        <authorList>
            <person name="Kono N."/>
            <person name="Nakamura H."/>
            <person name="Mori M."/>
            <person name="Yoshida Y."/>
            <person name="Ohtoshi R."/>
            <person name="Malay A.D."/>
            <person name="Moran D.A.P."/>
            <person name="Tomita M."/>
            <person name="Numata K."/>
            <person name="Arakawa K."/>
        </authorList>
    </citation>
    <scope>NUCLEOTIDE SEQUENCE</scope>
</reference>
<accession>A0A8X6INC9</accession>
<feature type="repeat" description="ANK" evidence="15">
    <location>
        <begin position="640"/>
        <end position="672"/>
    </location>
</feature>
<comment type="subcellular location">
    <subcellularLocation>
        <location evidence="2">Secreted</location>
    </subcellularLocation>
    <subcellularLocation>
        <location evidence="1">Target cell membrane</location>
    </subcellularLocation>
</comment>
<dbReference type="PROSITE" id="PS50088">
    <property type="entry name" value="ANK_REPEAT"/>
    <property type="match status" value="3"/>
</dbReference>
<dbReference type="PROSITE" id="PS50297">
    <property type="entry name" value="ANK_REP_REGION"/>
    <property type="match status" value="3"/>
</dbReference>
<dbReference type="Gene3D" id="1.25.40.20">
    <property type="entry name" value="Ankyrin repeat-containing domain"/>
    <property type="match status" value="2"/>
</dbReference>
<evidence type="ECO:0000256" key="8">
    <source>
        <dbReference type="ARBA" id="ARBA00022699"/>
    </source>
</evidence>
<dbReference type="SUPFAM" id="SSF48452">
    <property type="entry name" value="TPR-like"/>
    <property type="match status" value="1"/>
</dbReference>
<keyword evidence="8" id="KW-0528">Neurotoxin</keyword>
<feature type="repeat" description="ANK" evidence="15">
    <location>
        <begin position="675"/>
        <end position="707"/>
    </location>
</feature>
<name>A0A8X6INC9_NEPPI</name>
<evidence type="ECO:0000256" key="12">
    <source>
        <dbReference type="ARBA" id="ARBA00023043"/>
    </source>
</evidence>
<keyword evidence="11" id="KW-0638">Presynaptic neurotoxin</keyword>
<evidence type="ECO:0000256" key="1">
    <source>
        <dbReference type="ARBA" id="ARBA00004175"/>
    </source>
</evidence>
<gene>
    <name evidence="16" type="primary">ANK2_16</name>
    <name evidence="16" type="ORF">NPIL_44071</name>
</gene>
<keyword evidence="10" id="KW-0833">Ubl conjugation pathway</keyword>
<dbReference type="SUPFAM" id="SSF48403">
    <property type="entry name" value="Ankyrin repeat"/>
    <property type="match status" value="1"/>
</dbReference>
<dbReference type="InterPro" id="IPR036770">
    <property type="entry name" value="Ankyrin_rpt-contain_sf"/>
</dbReference>
<dbReference type="Pfam" id="PF12796">
    <property type="entry name" value="Ank_2"/>
    <property type="match status" value="1"/>
</dbReference>
<keyword evidence="4" id="KW-0268">Exocytosis</keyword>
<dbReference type="PANTHER" id="PTHR24173">
    <property type="entry name" value="ANKYRIN REPEAT CONTAINING"/>
    <property type="match status" value="1"/>
</dbReference>
<dbReference type="Proteomes" id="UP000887013">
    <property type="component" value="Unassembled WGS sequence"/>
</dbReference>
<dbReference type="SMART" id="SM00248">
    <property type="entry name" value="ANK"/>
    <property type="match status" value="4"/>
</dbReference>
<keyword evidence="7" id="KW-0800">Toxin</keyword>
<feature type="repeat" description="ANK" evidence="15">
    <location>
        <begin position="606"/>
        <end position="638"/>
    </location>
</feature>
<keyword evidence="13" id="KW-0472">Membrane</keyword>
<dbReference type="Pfam" id="PF00023">
    <property type="entry name" value="Ank"/>
    <property type="match status" value="1"/>
</dbReference>
<evidence type="ECO:0000313" key="17">
    <source>
        <dbReference type="Proteomes" id="UP000887013"/>
    </source>
</evidence>
<keyword evidence="13" id="KW-1053">Target membrane</keyword>
<evidence type="ECO:0000256" key="11">
    <source>
        <dbReference type="ARBA" id="ARBA00023028"/>
    </source>
</evidence>
<dbReference type="GO" id="GO:0044218">
    <property type="term" value="C:other organism cell membrane"/>
    <property type="evidence" value="ECO:0007669"/>
    <property type="project" value="UniProtKB-KW"/>
</dbReference>